<evidence type="ECO:0000313" key="2">
    <source>
        <dbReference type="Proteomes" id="UP000305848"/>
    </source>
</evidence>
<keyword evidence="2" id="KW-1185">Reference proteome</keyword>
<dbReference type="RefSeq" id="WP_137263064.1">
    <property type="nucleotide sequence ID" value="NZ_SZQL01000015.1"/>
</dbReference>
<sequence>MKQLIAIVLIGALCLLQQTTLFAQYLPKSITPYRINISYDKTSNVIFPFAIKNVDIGSAAVLAQKAQGVENILQLKAGEQNFKETNVTVITTDGHFYSFIVNFNADPPILNFSFVGDSTEKAVIKNLPLAEAAFTTIATTIKSKRHALHKHVWVQNIRMSLNNIFIKNDLMWLQIGVTNKSSISFTPVYARFFIQDTKAAKRTATQQIEITPLYKTPLKKADNDFTQSYVFAFSPFTVPNRKELIIQIGESSGSRLLTLTISHQTMLKIKSL</sequence>
<gene>
    <name evidence="1" type="primary">traN</name>
    <name evidence="1" type="ORF">FC093_17265</name>
</gene>
<proteinExistence type="predicted"/>
<reference evidence="1 2" key="1">
    <citation type="submission" date="2019-05" db="EMBL/GenBank/DDBJ databases">
        <title>Panacibacter sp. strain 17mud1-8 Genome sequencing and assembly.</title>
        <authorList>
            <person name="Chhetri G."/>
        </authorList>
    </citation>
    <scope>NUCLEOTIDE SEQUENCE [LARGE SCALE GENOMIC DNA]</scope>
    <source>
        <strain evidence="1 2">17mud1-8</strain>
    </source>
</reference>
<evidence type="ECO:0000313" key="1">
    <source>
        <dbReference type="EMBL" id="TKK66332.1"/>
    </source>
</evidence>
<name>A0A4U3KVF6_9BACT</name>
<dbReference type="EMBL" id="SZQL01000015">
    <property type="protein sequence ID" value="TKK66332.1"/>
    <property type="molecule type" value="Genomic_DNA"/>
</dbReference>
<protein>
    <submittedName>
        <fullName evidence="1">Conjugative transposon protein TraN</fullName>
    </submittedName>
</protein>
<dbReference type="OrthoDB" id="1038500at2"/>
<organism evidence="1 2">
    <name type="scientific">Ilyomonas limi</name>
    <dbReference type="NCBI Taxonomy" id="2575867"/>
    <lineage>
        <taxon>Bacteria</taxon>
        <taxon>Pseudomonadati</taxon>
        <taxon>Bacteroidota</taxon>
        <taxon>Chitinophagia</taxon>
        <taxon>Chitinophagales</taxon>
        <taxon>Chitinophagaceae</taxon>
        <taxon>Ilyomonas</taxon>
    </lineage>
</organism>
<dbReference type="Pfam" id="PF13595">
    <property type="entry name" value="DUF4138"/>
    <property type="match status" value="1"/>
</dbReference>
<dbReference type="AlphaFoldDB" id="A0A4U3KVF6"/>
<dbReference type="Proteomes" id="UP000305848">
    <property type="component" value="Unassembled WGS sequence"/>
</dbReference>
<dbReference type="NCBIfam" id="TIGR03780">
    <property type="entry name" value="Bac_Flav_CT_N"/>
    <property type="match status" value="1"/>
</dbReference>
<comment type="caution">
    <text evidence="1">The sequence shown here is derived from an EMBL/GenBank/DDBJ whole genome shotgun (WGS) entry which is preliminary data.</text>
</comment>
<dbReference type="InterPro" id="IPR022298">
    <property type="entry name" value="Conjug_transposon_TraN"/>
</dbReference>
<accession>A0A4U3KVF6</accession>